<dbReference type="GO" id="GO:0042048">
    <property type="term" value="P:olfactory behavior"/>
    <property type="evidence" value="ECO:0007669"/>
    <property type="project" value="TreeGrafter"/>
</dbReference>
<dbReference type="PANTHER" id="PTHR22943">
    <property type="entry name" value="7-TRANSMEMBRANE DOMAIN RECEPTOR C.ELEGANS"/>
    <property type="match status" value="1"/>
</dbReference>
<name>A0A1I7UK88_9PELO</name>
<dbReference type="GO" id="GO:0038022">
    <property type="term" value="F:G protein-coupled olfactory receptor activity"/>
    <property type="evidence" value="ECO:0007669"/>
    <property type="project" value="TreeGrafter"/>
</dbReference>
<accession>A0A1I7UK88</accession>
<evidence type="ECO:0000313" key="2">
    <source>
        <dbReference type="Proteomes" id="UP000095282"/>
    </source>
</evidence>
<sequence>MYIPIAFLFSSPMFGIGFGVYGNFTMAFLAIYPPLDQLCTMYIIRDFRDAIRNALTVRKLDRVTTTSQSGVQSRNFMIYQINH</sequence>
<keyword evidence="1" id="KW-0472">Membrane</keyword>
<keyword evidence="1" id="KW-1133">Transmembrane helix</keyword>
<dbReference type="AlphaFoldDB" id="A0A1I7UK88"/>
<reference evidence="3" key="1">
    <citation type="submission" date="2016-11" db="UniProtKB">
        <authorList>
            <consortium name="WormBaseParasite"/>
        </authorList>
    </citation>
    <scope>IDENTIFICATION</scope>
</reference>
<dbReference type="GO" id="GO:0005886">
    <property type="term" value="C:plasma membrane"/>
    <property type="evidence" value="ECO:0007669"/>
    <property type="project" value="TreeGrafter"/>
</dbReference>
<dbReference type="Pfam" id="PF10326">
    <property type="entry name" value="7TM_GPCR_Str"/>
    <property type="match status" value="1"/>
</dbReference>
<proteinExistence type="predicted"/>
<dbReference type="PANTHER" id="PTHR22943:SF248">
    <property type="entry name" value="SEVEN TM RECEPTOR"/>
    <property type="match status" value="1"/>
</dbReference>
<dbReference type="eggNOG" id="ENOG502QYF6">
    <property type="taxonomic scope" value="Eukaryota"/>
</dbReference>
<protein>
    <submittedName>
        <fullName evidence="3">G protein-coupled receptor</fullName>
    </submittedName>
</protein>
<organism evidence="2 3">
    <name type="scientific">Caenorhabditis tropicalis</name>
    <dbReference type="NCBI Taxonomy" id="1561998"/>
    <lineage>
        <taxon>Eukaryota</taxon>
        <taxon>Metazoa</taxon>
        <taxon>Ecdysozoa</taxon>
        <taxon>Nematoda</taxon>
        <taxon>Chromadorea</taxon>
        <taxon>Rhabditida</taxon>
        <taxon>Rhabditina</taxon>
        <taxon>Rhabditomorpha</taxon>
        <taxon>Rhabditoidea</taxon>
        <taxon>Rhabditidae</taxon>
        <taxon>Peloderinae</taxon>
        <taxon>Caenorhabditis</taxon>
    </lineage>
</organism>
<dbReference type="Proteomes" id="UP000095282">
    <property type="component" value="Unplaced"/>
</dbReference>
<dbReference type="InterPro" id="IPR019428">
    <property type="entry name" value="7TM_GPCR_serpentine_rcpt_Str"/>
</dbReference>
<evidence type="ECO:0000313" key="3">
    <source>
        <dbReference type="WBParaSite" id="Csp11.Scaffold630.g16800.t2"/>
    </source>
</evidence>
<keyword evidence="2" id="KW-1185">Reference proteome</keyword>
<dbReference type="WBParaSite" id="Csp11.Scaffold630.g16800.t2">
    <property type="protein sequence ID" value="Csp11.Scaffold630.g16800.t2"/>
    <property type="gene ID" value="Csp11.Scaffold630.g16800"/>
</dbReference>
<feature type="transmembrane region" description="Helical" evidence="1">
    <location>
        <begin position="6"/>
        <end position="32"/>
    </location>
</feature>
<keyword evidence="1" id="KW-0812">Transmembrane</keyword>
<evidence type="ECO:0000256" key="1">
    <source>
        <dbReference type="SAM" id="Phobius"/>
    </source>
</evidence>